<dbReference type="PANTHER" id="PTHR46509:SF1">
    <property type="entry name" value="PHOSPHOADENOSINE PHOSPHOSULFATE REDUCTASE"/>
    <property type="match status" value="1"/>
</dbReference>
<keyword evidence="6" id="KW-1185">Reference proteome</keyword>
<dbReference type="GO" id="GO:0019379">
    <property type="term" value="P:sulfate assimilation, phosphoadenylyl sulfate reduction by phosphoadenylyl-sulfate reductase (thioredoxin)"/>
    <property type="evidence" value="ECO:0007669"/>
    <property type="project" value="UniProtKB-UniRule"/>
</dbReference>
<evidence type="ECO:0000313" key="6">
    <source>
        <dbReference type="Proteomes" id="UP000636453"/>
    </source>
</evidence>
<name>A0A918Z1G1_9GAMM</name>
<evidence type="ECO:0000256" key="3">
    <source>
        <dbReference type="HAMAP-Rule" id="MF_00063"/>
    </source>
</evidence>
<evidence type="ECO:0000259" key="4">
    <source>
        <dbReference type="Pfam" id="PF01507"/>
    </source>
</evidence>
<keyword evidence="2 3" id="KW-0560">Oxidoreductase</keyword>
<dbReference type="NCBIfam" id="NF002537">
    <property type="entry name" value="PRK02090.1"/>
    <property type="match status" value="1"/>
</dbReference>
<reference evidence="5" key="1">
    <citation type="journal article" date="2014" name="Int. J. Syst. Evol. Microbiol.">
        <title>Complete genome sequence of Corynebacterium casei LMG S-19264T (=DSM 44701T), isolated from a smear-ripened cheese.</title>
        <authorList>
            <consortium name="US DOE Joint Genome Institute (JGI-PGF)"/>
            <person name="Walter F."/>
            <person name="Albersmeier A."/>
            <person name="Kalinowski J."/>
            <person name="Ruckert C."/>
        </authorList>
    </citation>
    <scope>NUCLEOTIDE SEQUENCE</scope>
    <source>
        <strain evidence="5">KCTC 32020</strain>
    </source>
</reference>
<organism evidence="5 6">
    <name type="scientific">Vulcaniibacterium thermophilum</name>
    <dbReference type="NCBI Taxonomy" id="1169913"/>
    <lineage>
        <taxon>Bacteria</taxon>
        <taxon>Pseudomonadati</taxon>
        <taxon>Pseudomonadota</taxon>
        <taxon>Gammaproteobacteria</taxon>
        <taxon>Lysobacterales</taxon>
        <taxon>Lysobacteraceae</taxon>
        <taxon>Vulcaniibacterium</taxon>
    </lineage>
</organism>
<dbReference type="Proteomes" id="UP000636453">
    <property type="component" value="Unassembled WGS sequence"/>
</dbReference>
<dbReference type="EC" id="1.8.4.8" evidence="3"/>
<proteinExistence type="inferred from homology"/>
<dbReference type="Gene3D" id="3.40.50.620">
    <property type="entry name" value="HUPs"/>
    <property type="match status" value="1"/>
</dbReference>
<comment type="similarity">
    <text evidence="1 3">Belongs to the PAPS reductase family. CysH subfamily.</text>
</comment>
<sequence>MSTAPDPVSAAESPRALAELNDWLARRPAEQRVEWALAHLAGEHALSSSFGAQAAVSLHLVTRLKPDLPVIFIDTGYLFPETYRFADALTERLRLNLKVYRPQLGIAWMEARFGRLWEQGLDGLERYNRLRKVEPMQRALRELGVRTWIAGLRRSQAHTRAGIDILELRDGRWKLHPLADWSDRDVGRYLARHDLPYHPLWERGYVSIGDVHTTRPLEPGMHEEETRFFGLKRECGLHEDWAAEDRAA</sequence>
<dbReference type="Pfam" id="PF01507">
    <property type="entry name" value="PAPS_reduct"/>
    <property type="match status" value="1"/>
</dbReference>
<dbReference type="GO" id="GO:0070814">
    <property type="term" value="P:hydrogen sulfide biosynthetic process"/>
    <property type="evidence" value="ECO:0007669"/>
    <property type="project" value="UniProtKB-UniRule"/>
</dbReference>
<dbReference type="AlphaFoldDB" id="A0A918Z1G1"/>
<keyword evidence="3" id="KW-0963">Cytoplasm</keyword>
<dbReference type="GO" id="GO:0005737">
    <property type="term" value="C:cytoplasm"/>
    <property type="evidence" value="ECO:0007669"/>
    <property type="project" value="UniProtKB-SubCell"/>
</dbReference>
<dbReference type="SUPFAM" id="SSF52402">
    <property type="entry name" value="Adenine nucleotide alpha hydrolases-like"/>
    <property type="match status" value="1"/>
</dbReference>
<dbReference type="NCBIfam" id="TIGR02057">
    <property type="entry name" value="PAPS_reductase"/>
    <property type="match status" value="1"/>
</dbReference>
<protein>
    <recommendedName>
        <fullName evidence="3">Phosphoadenosine 5'-phosphosulfate reductase</fullName>
        <shortName evidence="3">PAPS reductase</shortName>
        <ecNumber evidence="3">1.8.4.8</ecNumber>
    </recommendedName>
    <alternativeName>
        <fullName evidence="3">3'-phosphoadenylylsulfate reductase</fullName>
    </alternativeName>
    <alternativeName>
        <fullName evidence="3">PAPS reductase, thioredoxin dependent</fullName>
    </alternativeName>
    <alternativeName>
        <fullName evidence="3">PAPS sulfotransferase</fullName>
    </alternativeName>
    <alternativeName>
        <fullName evidence="3">PAdoPS reductase</fullName>
    </alternativeName>
</protein>
<dbReference type="OrthoDB" id="9794018at2"/>
<dbReference type="PIRSF" id="PIRSF000857">
    <property type="entry name" value="PAPS_reductase"/>
    <property type="match status" value="1"/>
</dbReference>
<reference evidence="5" key="2">
    <citation type="submission" date="2020-09" db="EMBL/GenBank/DDBJ databases">
        <authorList>
            <person name="Sun Q."/>
            <person name="Kim S."/>
        </authorList>
    </citation>
    <scope>NUCLEOTIDE SEQUENCE</scope>
    <source>
        <strain evidence="5">KCTC 32020</strain>
    </source>
</reference>
<comment type="caution">
    <text evidence="5">The sequence shown here is derived from an EMBL/GenBank/DDBJ whole genome shotgun (WGS) entry which is preliminary data.</text>
</comment>
<dbReference type="InterPro" id="IPR014729">
    <property type="entry name" value="Rossmann-like_a/b/a_fold"/>
</dbReference>
<feature type="active site" description="Nucleophile; cysteine thiosulfonate intermediate" evidence="3">
    <location>
        <position position="235"/>
    </location>
</feature>
<gene>
    <name evidence="3 5" type="primary">cysH</name>
    <name evidence="5" type="ORF">GCM10007167_09060</name>
</gene>
<dbReference type="CDD" id="cd23945">
    <property type="entry name" value="PAPS_reductase"/>
    <property type="match status" value="1"/>
</dbReference>
<dbReference type="HAMAP" id="MF_00063">
    <property type="entry name" value="CysH"/>
    <property type="match status" value="1"/>
</dbReference>
<dbReference type="InterPro" id="IPR002500">
    <property type="entry name" value="PAPS_reduct_dom"/>
</dbReference>
<feature type="domain" description="Phosphoadenosine phosphosulphate reductase" evidence="4">
    <location>
        <begin position="44"/>
        <end position="216"/>
    </location>
</feature>
<accession>A0A918Z1G1</accession>
<dbReference type="NCBIfam" id="TIGR00434">
    <property type="entry name" value="cysH"/>
    <property type="match status" value="1"/>
</dbReference>
<dbReference type="InterPro" id="IPR011800">
    <property type="entry name" value="PAPS_reductase_CysH"/>
</dbReference>
<dbReference type="PANTHER" id="PTHR46509">
    <property type="entry name" value="PHOSPHOADENOSINE PHOSPHOSULFATE REDUCTASE"/>
    <property type="match status" value="1"/>
</dbReference>
<evidence type="ECO:0000256" key="1">
    <source>
        <dbReference type="ARBA" id="ARBA00009732"/>
    </source>
</evidence>
<dbReference type="GO" id="GO:0004604">
    <property type="term" value="F:phosphoadenylyl-sulfate reductase (thioredoxin) activity"/>
    <property type="evidence" value="ECO:0007669"/>
    <property type="project" value="UniProtKB-UniRule"/>
</dbReference>
<comment type="pathway">
    <text evidence="3">Sulfur metabolism; hydrogen sulfide biosynthesis; sulfite from sulfate: step 3/3.</text>
</comment>
<comment type="caution">
    <text evidence="3">Lacks conserved residue(s) required for the propagation of feature annotation.</text>
</comment>
<comment type="catalytic activity">
    <reaction evidence="3">
        <text>[thioredoxin]-disulfide + sulfite + adenosine 3',5'-bisphosphate + 2 H(+) = [thioredoxin]-dithiol + 3'-phosphoadenylyl sulfate</text>
        <dbReference type="Rhea" id="RHEA:11724"/>
        <dbReference type="Rhea" id="RHEA-COMP:10698"/>
        <dbReference type="Rhea" id="RHEA-COMP:10700"/>
        <dbReference type="ChEBI" id="CHEBI:15378"/>
        <dbReference type="ChEBI" id="CHEBI:17359"/>
        <dbReference type="ChEBI" id="CHEBI:29950"/>
        <dbReference type="ChEBI" id="CHEBI:50058"/>
        <dbReference type="ChEBI" id="CHEBI:58339"/>
        <dbReference type="ChEBI" id="CHEBI:58343"/>
        <dbReference type="EC" id="1.8.4.8"/>
    </reaction>
</comment>
<dbReference type="InterPro" id="IPR004511">
    <property type="entry name" value="PAPS/APS_Rdtase"/>
</dbReference>
<evidence type="ECO:0000256" key="2">
    <source>
        <dbReference type="ARBA" id="ARBA00023002"/>
    </source>
</evidence>
<evidence type="ECO:0000313" key="5">
    <source>
        <dbReference type="EMBL" id="GHE29534.1"/>
    </source>
</evidence>
<comment type="subcellular location">
    <subcellularLocation>
        <location evidence="3">Cytoplasm</location>
    </subcellularLocation>
</comment>
<comment type="function">
    <text evidence="3">Catalyzes the formation of sulfite from phosphoadenosine 5'-phosphosulfate (PAPS) using thioredoxin as an electron donor.</text>
</comment>
<dbReference type="RefSeq" id="WP_146474574.1">
    <property type="nucleotide sequence ID" value="NZ_BNCF01000004.1"/>
</dbReference>
<dbReference type="EMBL" id="BNCF01000004">
    <property type="protein sequence ID" value="GHE29534.1"/>
    <property type="molecule type" value="Genomic_DNA"/>
</dbReference>